<dbReference type="AlphaFoldDB" id="A0A0N9NCN3"/>
<sequence>MGLESLTGSIRERLASSALDLVAQLRGYARGNIDVSLAEEFGHSSVGSCSFVRRRSIVERHFDCRFSASQQSSLLSRQTAVTRG</sequence>
<proteinExistence type="predicted"/>
<reference evidence="2" key="1">
    <citation type="submission" date="2015-06" db="EMBL/GenBank/DDBJ databases">
        <title>Complete genome sequence and metabolic analysis of phthalate degradation pathway in Gordonia sp. QH-11.</title>
        <authorList>
            <person name="Jin D."/>
            <person name="Kong X."/>
            <person name="Bai Z."/>
        </authorList>
    </citation>
    <scope>NUCLEOTIDE SEQUENCE [LARGE SCALE GENOMIC DNA]</scope>
    <source>
        <strain evidence="2">QH-11</strain>
    </source>
</reference>
<protein>
    <submittedName>
        <fullName evidence="1">Uncharacterized protein</fullName>
    </submittedName>
</protein>
<dbReference type="EMBL" id="CP011853">
    <property type="protein sequence ID" value="ALG86235.1"/>
    <property type="molecule type" value="Genomic_DNA"/>
</dbReference>
<accession>A0A0N9NCN3</accession>
<evidence type="ECO:0000313" key="2">
    <source>
        <dbReference type="Proteomes" id="UP000063789"/>
    </source>
</evidence>
<dbReference type="Proteomes" id="UP000063789">
    <property type="component" value="Chromosome"/>
</dbReference>
<evidence type="ECO:0000313" key="1">
    <source>
        <dbReference type="EMBL" id="ALG86235.1"/>
    </source>
</evidence>
<keyword evidence="2" id="KW-1185">Reference proteome</keyword>
<reference evidence="1 2" key="2">
    <citation type="journal article" date="2017" name="Int. J. Syst. Evol. Microbiol.">
        <title>Gordonia phthalatica sp. nov., a di-n-butyl phthalate-degrading bacterium isolated from activated sludge.</title>
        <authorList>
            <person name="Jin D."/>
            <person name="Kong X."/>
            <person name="Jia M."/>
            <person name="Yu X."/>
            <person name="Wang X."/>
            <person name="Zhuang X."/>
            <person name="Deng Y."/>
            <person name="Bai Z."/>
        </authorList>
    </citation>
    <scope>NUCLEOTIDE SEQUENCE [LARGE SCALE GENOMIC DNA]</scope>
    <source>
        <strain evidence="1 2">QH-11</strain>
    </source>
</reference>
<name>A0A0N9NCN3_9ACTN</name>
<organism evidence="1 2">
    <name type="scientific">Gordonia phthalatica</name>
    <dbReference type="NCBI Taxonomy" id="1136941"/>
    <lineage>
        <taxon>Bacteria</taxon>
        <taxon>Bacillati</taxon>
        <taxon>Actinomycetota</taxon>
        <taxon>Actinomycetes</taxon>
        <taxon>Mycobacteriales</taxon>
        <taxon>Gordoniaceae</taxon>
        <taxon>Gordonia</taxon>
    </lineage>
</organism>
<gene>
    <name evidence="1" type="ORF">ACH46_19250</name>
</gene>
<dbReference type="KEGG" id="goq:ACH46_19250"/>